<feature type="region of interest" description="Disordered" evidence="1">
    <location>
        <begin position="235"/>
        <end position="273"/>
    </location>
</feature>
<keyword evidence="2" id="KW-0472">Membrane</keyword>
<gene>
    <name evidence="3" type="ORF">GCM10010406_33700</name>
</gene>
<proteinExistence type="predicted"/>
<comment type="caution">
    <text evidence="3">The sequence shown here is derived from an EMBL/GenBank/DDBJ whole genome shotgun (WGS) entry which is preliminary data.</text>
</comment>
<protein>
    <recommendedName>
        <fullName evidence="5">Transporter (Transmembrane protein)</fullName>
    </recommendedName>
</protein>
<name>A0ABN3M2V2_9ACTN</name>
<evidence type="ECO:0000313" key="3">
    <source>
        <dbReference type="EMBL" id="GAA2494844.1"/>
    </source>
</evidence>
<dbReference type="EMBL" id="BAAATA010000019">
    <property type="protein sequence ID" value="GAA2494844.1"/>
    <property type="molecule type" value="Genomic_DNA"/>
</dbReference>
<dbReference type="Proteomes" id="UP001501358">
    <property type="component" value="Unassembled WGS sequence"/>
</dbReference>
<sequence>MQQTTTFAAVDITRGLQDAWSSVVTFVPKFVAFLVIMIVGWIVAKILAKAVNKVLERVGFDRAVERGGIARAMERTKYDASDIIAKLIYYAVLLITLQVAFSVFGPNPISTLLRGVVAWLPRAAIAVVIVVVAAAIAAGVRDIVSGALGGLSYGKFLATAASVFIIGLGVIAALNQVGIAVAVTVPVLVAILATVGGILVVGVGGGMVKPMQQRWERWLTTAESEGQSARTQLEAYNRGRRDATGAARPAAGTTTGTGTTRTQGAGQPPPAER</sequence>
<reference evidence="3 4" key="1">
    <citation type="journal article" date="2019" name="Int. J. Syst. Evol. Microbiol.">
        <title>The Global Catalogue of Microorganisms (GCM) 10K type strain sequencing project: providing services to taxonomists for standard genome sequencing and annotation.</title>
        <authorList>
            <consortium name="The Broad Institute Genomics Platform"/>
            <consortium name="The Broad Institute Genome Sequencing Center for Infectious Disease"/>
            <person name="Wu L."/>
            <person name="Ma J."/>
        </authorList>
    </citation>
    <scope>NUCLEOTIDE SEQUENCE [LARGE SCALE GENOMIC DNA]</scope>
    <source>
        <strain evidence="3 4">JCM 6307</strain>
    </source>
</reference>
<feature type="compositionally biased region" description="Low complexity" evidence="1">
    <location>
        <begin position="244"/>
        <end position="266"/>
    </location>
</feature>
<feature type="transmembrane region" description="Helical" evidence="2">
    <location>
        <begin position="180"/>
        <end position="208"/>
    </location>
</feature>
<keyword evidence="2" id="KW-1133">Transmembrane helix</keyword>
<feature type="transmembrane region" description="Helical" evidence="2">
    <location>
        <begin position="156"/>
        <end position="174"/>
    </location>
</feature>
<keyword evidence="2" id="KW-0812">Transmembrane</keyword>
<dbReference type="RefSeq" id="WP_344384011.1">
    <property type="nucleotide sequence ID" value="NZ_BAAATA010000019.1"/>
</dbReference>
<dbReference type="InterPro" id="IPR008910">
    <property type="entry name" value="MSC_TM_helix"/>
</dbReference>
<organism evidence="3 4">
    <name type="scientific">Streptomyces thermolineatus</name>
    <dbReference type="NCBI Taxonomy" id="44033"/>
    <lineage>
        <taxon>Bacteria</taxon>
        <taxon>Bacillati</taxon>
        <taxon>Actinomycetota</taxon>
        <taxon>Actinomycetes</taxon>
        <taxon>Kitasatosporales</taxon>
        <taxon>Streptomycetaceae</taxon>
        <taxon>Streptomyces</taxon>
    </lineage>
</organism>
<feature type="transmembrane region" description="Helical" evidence="2">
    <location>
        <begin position="83"/>
        <end position="104"/>
    </location>
</feature>
<evidence type="ECO:0000256" key="1">
    <source>
        <dbReference type="SAM" id="MobiDB-lite"/>
    </source>
</evidence>
<keyword evidence="4" id="KW-1185">Reference proteome</keyword>
<dbReference type="Pfam" id="PF05552">
    <property type="entry name" value="MS_channel_1st_1"/>
    <property type="match status" value="1"/>
</dbReference>
<evidence type="ECO:0000256" key="2">
    <source>
        <dbReference type="SAM" id="Phobius"/>
    </source>
</evidence>
<dbReference type="Gene3D" id="1.10.287.1260">
    <property type="match status" value="1"/>
</dbReference>
<evidence type="ECO:0008006" key="5">
    <source>
        <dbReference type="Google" id="ProtNLM"/>
    </source>
</evidence>
<feature type="transmembrane region" description="Helical" evidence="2">
    <location>
        <begin position="30"/>
        <end position="48"/>
    </location>
</feature>
<feature type="transmembrane region" description="Helical" evidence="2">
    <location>
        <begin position="124"/>
        <end position="144"/>
    </location>
</feature>
<accession>A0ABN3M2V2</accession>
<evidence type="ECO:0000313" key="4">
    <source>
        <dbReference type="Proteomes" id="UP001501358"/>
    </source>
</evidence>